<dbReference type="AlphaFoldDB" id="A0ABD3PFA5"/>
<feature type="transmembrane region" description="Helical" evidence="1">
    <location>
        <begin position="320"/>
        <end position="339"/>
    </location>
</feature>
<feature type="domain" description="Phosphatidic acid phosphatase type 2/haloperoxidase" evidence="2">
    <location>
        <begin position="292"/>
        <end position="337"/>
    </location>
</feature>
<keyword evidence="1" id="KW-0812">Transmembrane</keyword>
<organism evidence="3 4">
    <name type="scientific">Cyclotella cryptica</name>
    <dbReference type="NCBI Taxonomy" id="29204"/>
    <lineage>
        <taxon>Eukaryota</taxon>
        <taxon>Sar</taxon>
        <taxon>Stramenopiles</taxon>
        <taxon>Ochrophyta</taxon>
        <taxon>Bacillariophyta</taxon>
        <taxon>Coscinodiscophyceae</taxon>
        <taxon>Thalassiosirophycidae</taxon>
        <taxon>Stephanodiscales</taxon>
        <taxon>Stephanodiscaceae</taxon>
        <taxon>Cyclotella</taxon>
    </lineage>
</organism>
<protein>
    <recommendedName>
        <fullName evidence="2">Phosphatidic acid phosphatase type 2/haloperoxidase domain-containing protein</fullName>
    </recommendedName>
</protein>
<feature type="transmembrane region" description="Helical" evidence="1">
    <location>
        <begin position="146"/>
        <end position="164"/>
    </location>
</feature>
<sequence length="372" mass="40694">MPPPSCPFPTGTHLRYALLLALLGYVAYFLYSGISQDPAASNVVFLCDTNDAQEMVSCLGVDDVATCSSFQDANGDVAACIESSCGYKLFDHIDISIAGSSDPFSEDGATSTTAFLTVMSVLYSLVPYVIGFVYLVAFLLSGSLVPFIRLVVFGVIAVLNEGIFKQLVKQNRPVGSCLYFQSFGMPSGHAETSIGLLTYILLEMFVYHPNILCGLTCQKEQQAHRYSFELGYGWIRTNNVEGSVGHEQLLEEAVGIDIHESNDDRLTSEHNNSPSSPPIENHAKSSSSKWFCHWCALLYTIIFLPVPFSRVYLHDHYRNQVLIGSLIGIGVSALCYLGLMRGLGLQAKMSKFASGEWGEWWGITAGWGLGIL</sequence>
<dbReference type="Pfam" id="PF01569">
    <property type="entry name" value="PAP2"/>
    <property type="match status" value="1"/>
</dbReference>
<dbReference type="InterPro" id="IPR000326">
    <property type="entry name" value="PAP2/HPO"/>
</dbReference>
<reference evidence="3 4" key="1">
    <citation type="journal article" date="2020" name="G3 (Bethesda)">
        <title>Improved Reference Genome for Cyclotella cryptica CCMP332, a Model for Cell Wall Morphogenesis, Salinity Adaptation, and Lipid Production in Diatoms (Bacillariophyta).</title>
        <authorList>
            <person name="Roberts W.R."/>
            <person name="Downey K.M."/>
            <person name="Ruck E.C."/>
            <person name="Traller J.C."/>
            <person name="Alverson A.J."/>
        </authorList>
    </citation>
    <scope>NUCLEOTIDE SEQUENCE [LARGE SCALE GENOMIC DNA]</scope>
    <source>
        <strain evidence="3 4">CCMP332</strain>
    </source>
</reference>
<keyword evidence="4" id="KW-1185">Reference proteome</keyword>
<keyword evidence="1" id="KW-1133">Transmembrane helix</keyword>
<feature type="transmembrane region" description="Helical" evidence="1">
    <location>
        <begin position="12"/>
        <end position="31"/>
    </location>
</feature>
<feature type="transmembrane region" description="Helical" evidence="1">
    <location>
        <begin position="290"/>
        <end position="308"/>
    </location>
</feature>
<accession>A0ABD3PFA5</accession>
<dbReference type="EMBL" id="JABMIG020000197">
    <property type="protein sequence ID" value="KAL3786299.1"/>
    <property type="molecule type" value="Genomic_DNA"/>
</dbReference>
<dbReference type="InterPro" id="IPR036938">
    <property type="entry name" value="PAP2/HPO_sf"/>
</dbReference>
<keyword evidence="1" id="KW-0472">Membrane</keyword>
<proteinExistence type="predicted"/>
<dbReference type="Gene3D" id="1.20.144.10">
    <property type="entry name" value="Phosphatidic acid phosphatase type 2/haloperoxidase"/>
    <property type="match status" value="1"/>
</dbReference>
<feature type="transmembrane region" description="Helical" evidence="1">
    <location>
        <begin position="121"/>
        <end position="140"/>
    </location>
</feature>
<evidence type="ECO:0000256" key="1">
    <source>
        <dbReference type="SAM" id="Phobius"/>
    </source>
</evidence>
<dbReference type="SUPFAM" id="SSF48317">
    <property type="entry name" value="Acid phosphatase/Vanadium-dependent haloperoxidase"/>
    <property type="match status" value="1"/>
</dbReference>
<evidence type="ECO:0000313" key="4">
    <source>
        <dbReference type="Proteomes" id="UP001516023"/>
    </source>
</evidence>
<gene>
    <name evidence="3" type="ORF">HJC23_006579</name>
</gene>
<evidence type="ECO:0000313" key="3">
    <source>
        <dbReference type="EMBL" id="KAL3786299.1"/>
    </source>
</evidence>
<name>A0ABD3PFA5_9STRA</name>
<dbReference type="Proteomes" id="UP001516023">
    <property type="component" value="Unassembled WGS sequence"/>
</dbReference>
<evidence type="ECO:0000259" key="2">
    <source>
        <dbReference type="Pfam" id="PF01569"/>
    </source>
</evidence>
<comment type="caution">
    <text evidence="3">The sequence shown here is derived from an EMBL/GenBank/DDBJ whole genome shotgun (WGS) entry which is preliminary data.</text>
</comment>